<keyword evidence="1" id="KW-0808">Transferase</keyword>
<dbReference type="Pfam" id="PF00069">
    <property type="entry name" value="Pkinase"/>
    <property type="match status" value="1"/>
</dbReference>
<dbReference type="Proteomes" id="UP000218231">
    <property type="component" value="Unassembled WGS sequence"/>
</dbReference>
<dbReference type="InterPro" id="IPR000719">
    <property type="entry name" value="Prot_kinase_dom"/>
</dbReference>
<accession>A0A2A2J7M2</accession>
<evidence type="ECO:0000256" key="6">
    <source>
        <dbReference type="ARBA" id="ARBA00038999"/>
    </source>
</evidence>
<evidence type="ECO:0000256" key="3">
    <source>
        <dbReference type="ARBA" id="ARBA00022777"/>
    </source>
</evidence>
<proteinExistence type="inferred from homology"/>
<protein>
    <recommendedName>
        <fullName evidence="6">mitogen-activated protein kinase kinase</fullName>
        <ecNumber evidence="6">2.7.12.2</ecNumber>
    </recommendedName>
</protein>
<dbReference type="EMBL" id="LIAE01010627">
    <property type="protein sequence ID" value="PAV57756.1"/>
    <property type="molecule type" value="Genomic_DNA"/>
</dbReference>
<comment type="catalytic activity">
    <reaction evidence="9">
        <text>L-tyrosyl-[protein] + ATP = O-phospho-L-tyrosyl-[protein] + ADP + H(+)</text>
        <dbReference type="Rhea" id="RHEA:10596"/>
        <dbReference type="Rhea" id="RHEA-COMP:10136"/>
        <dbReference type="Rhea" id="RHEA-COMP:20101"/>
        <dbReference type="ChEBI" id="CHEBI:15378"/>
        <dbReference type="ChEBI" id="CHEBI:30616"/>
        <dbReference type="ChEBI" id="CHEBI:46858"/>
        <dbReference type="ChEBI" id="CHEBI:61978"/>
        <dbReference type="ChEBI" id="CHEBI:456216"/>
        <dbReference type="EC" id="2.7.12.2"/>
    </reaction>
</comment>
<evidence type="ECO:0000256" key="5">
    <source>
        <dbReference type="ARBA" id="ARBA00038035"/>
    </source>
</evidence>
<dbReference type="GO" id="GO:0004708">
    <property type="term" value="F:MAP kinase kinase activity"/>
    <property type="evidence" value="ECO:0007669"/>
    <property type="project" value="UniProtKB-EC"/>
</dbReference>
<evidence type="ECO:0000256" key="1">
    <source>
        <dbReference type="ARBA" id="ARBA00022679"/>
    </source>
</evidence>
<dbReference type="GO" id="GO:0005524">
    <property type="term" value="F:ATP binding"/>
    <property type="evidence" value="ECO:0007669"/>
    <property type="project" value="UniProtKB-KW"/>
</dbReference>
<evidence type="ECO:0000313" key="12">
    <source>
        <dbReference type="EMBL" id="PAV57756.1"/>
    </source>
</evidence>
<reference evidence="12 13" key="1">
    <citation type="journal article" date="2017" name="Curr. Biol.">
        <title>Genome architecture and evolution of a unichromosomal asexual nematode.</title>
        <authorList>
            <person name="Fradin H."/>
            <person name="Zegar C."/>
            <person name="Gutwein M."/>
            <person name="Lucas J."/>
            <person name="Kovtun M."/>
            <person name="Corcoran D."/>
            <person name="Baugh L.R."/>
            <person name="Kiontke K."/>
            <person name="Gunsalus K."/>
            <person name="Fitch D.H."/>
            <person name="Piano F."/>
        </authorList>
    </citation>
    <scope>NUCLEOTIDE SEQUENCE [LARGE SCALE GENOMIC DNA]</scope>
    <source>
        <strain evidence="12">PF1309</strain>
    </source>
</reference>
<evidence type="ECO:0000256" key="2">
    <source>
        <dbReference type="ARBA" id="ARBA00022741"/>
    </source>
</evidence>
<evidence type="ECO:0000256" key="7">
    <source>
        <dbReference type="ARBA" id="ARBA00049014"/>
    </source>
</evidence>
<comment type="similarity">
    <text evidence="5">Belongs to the protein kinase superfamily. STE Ser/Thr protein kinase family. MAP kinase kinase subfamily.</text>
</comment>
<keyword evidence="3" id="KW-0418">Kinase</keyword>
<dbReference type="InterPro" id="IPR008271">
    <property type="entry name" value="Ser/Thr_kinase_AS"/>
</dbReference>
<organism evidence="12 13">
    <name type="scientific">Diploscapter pachys</name>
    <dbReference type="NCBI Taxonomy" id="2018661"/>
    <lineage>
        <taxon>Eukaryota</taxon>
        <taxon>Metazoa</taxon>
        <taxon>Ecdysozoa</taxon>
        <taxon>Nematoda</taxon>
        <taxon>Chromadorea</taxon>
        <taxon>Rhabditida</taxon>
        <taxon>Rhabditina</taxon>
        <taxon>Rhabditomorpha</taxon>
        <taxon>Rhabditoidea</taxon>
        <taxon>Rhabditidae</taxon>
        <taxon>Diploscapter</taxon>
    </lineage>
</organism>
<comment type="catalytic activity">
    <reaction evidence="8">
        <text>L-threonyl-[protein] + ATP = O-phospho-L-threonyl-[protein] + ADP + H(+)</text>
        <dbReference type="Rhea" id="RHEA:46608"/>
        <dbReference type="Rhea" id="RHEA-COMP:11060"/>
        <dbReference type="Rhea" id="RHEA-COMP:11605"/>
        <dbReference type="ChEBI" id="CHEBI:15378"/>
        <dbReference type="ChEBI" id="CHEBI:30013"/>
        <dbReference type="ChEBI" id="CHEBI:30616"/>
        <dbReference type="ChEBI" id="CHEBI:61977"/>
        <dbReference type="ChEBI" id="CHEBI:456216"/>
        <dbReference type="EC" id="2.7.12.2"/>
    </reaction>
</comment>
<dbReference type="SMART" id="SM00220">
    <property type="entry name" value="S_TKc"/>
    <property type="match status" value="1"/>
</dbReference>
<evidence type="ECO:0000259" key="11">
    <source>
        <dbReference type="PROSITE" id="PS50011"/>
    </source>
</evidence>
<evidence type="ECO:0000313" key="13">
    <source>
        <dbReference type="Proteomes" id="UP000218231"/>
    </source>
</evidence>
<keyword evidence="4" id="KW-0067">ATP-binding</keyword>
<dbReference type="PANTHER" id="PTHR48013">
    <property type="entry name" value="DUAL SPECIFICITY MITOGEN-ACTIVATED PROTEIN KINASE KINASE 5-RELATED"/>
    <property type="match status" value="1"/>
</dbReference>
<dbReference type="PROSITE" id="PS00108">
    <property type="entry name" value="PROTEIN_KINASE_ST"/>
    <property type="match status" value="1"/>
</dbReference>
<keyword evidence="2" id="KW-0547">Nucleotide-binding</keyword>
<gene>
    <name evidence="12" type="ORF">WR25_07388</name>
</gene>
<dbReference type="AlphaFoldDB" id="A0A2A2J7M2"/>
<dbReference type="PANTHER" id="PTHR48013:SF9">
    <property type="entry name" value="DUAL SPECIFICITY MITOGEN-ACTIVATED PROTEIN KINASE KINASE 5"/>
    <property type="match status" value="1"/>
</dbReference>
<feature type="compositionally biased region" description="Polar residues" evidence="10">
    <location>
        <begin position="10"/>
        <end position="26"/>
    </location>
</feature>
<dbReference type="SUPFAM" id="SSF56112">
    <property type="entry name" value="Protein kinase-like (PK-like)"/>
    <property type="match status" value="1"/>
</dbReference>
<name>A0A2A2J7M2_9BILA</name>
<dbReference type="OrthoDB" id="10252171at2759"/>
<evidence type="ECO:0000256" key="4">
    <source>
        <dbReference type="ARBA" id="ARBA00022840"/>
    </source>
</evidence>
<evidence type="ECO:0000256" key="8">
    <source>
        <dbReference type="ARBA" id="ARBA00049299"/>
    </source>
</evidence>
<evidence type="ECO:0000256" key="9">
    <source>
        <dbReference type="ARBA" id="ARBA00051693"/>
    </source>
</evidence>
<dbReference type="EC" id="2.7.12.2" evidence="6"/>
<dbReference type="InterPro" id="IPR011009">
    <property type="entry name" value="Kinase-like_dom_sf"/>
</dbReference>
<keyword evidence="13" id="KW-1185">Reference proteome</keyword>
<comment type="caution">
    <text evidence="12">The sequence shown here is derived from an EMBL/GenBank/DDBJ whole genome shotgun (WGS) entry which is preliminary data.</text>
</comment>
<comment type="catalytic activity">
    <reaction evidence="7">
        <text>L-seryl-[protein] + ATP = O-phospho-L-seryl-[protein] + ADP + H(+)</text>
        <dbReference type="Rhea" id="RHEA:17989"/>
        <dbReference type="Rhea" id="RHEA-COMP:9863"/>
        <dbReference type="Rhea" id="RHEA-COMP:11604"/>
        <dbReference type="ChEBI" id="CHEBI:15378"/>
        <dbReference type="ChEBI" id="CHEBI:29999"/>
        <dbReference type="ChEBI" id="CHEBI:30616"/>
        <dbReference type="ChEBI" id="CHEBI:83421"/>
        <dbReference type="ChEBI" id="CHEBI:456216"/>
        <dbReference type="EC" id="2.7.12.2"/>
    </reaction>
</comment>
<dbReference type="PROSITE" id="PS50011">
    <property type="entry name" value="PROTEIN_KINASE_DOM"/>
    <property type="match status" value="1"/>
</dbReference>
<dbReference type="Gene3D" id="1.10.510.10">
    <property type="entry name" value="Transferase(Phosphotransferase) domain 1"/>
    <property type="match status" value="1"/>
</dbReference>
<feature type="domain" description="Protein kinase" evidence="11">
    <location>
        <begin position="85"/>
        <end position="354"/>
    </location>
</feature>
<dbReference type="STRING" id="2018661.A0A2A2J7M2"/>
<feature type="region of interest" description="Disordered" evidence="10">
    <location>
        <begin position="1"/>
        <end position="33"/>
    </location>
</feature>
<evidence type="ECO:0000256" key="10">
    <source>
        <dbReference type="SAM" id="MobiDB-lite"/>
    </source>
</evidence>
<sequence length="392" mass="44707">MNEIVDDDMNGSSAHENGHCNENGTENDGDKYNLKTTENDKYQLLVLIGSMRNGSEAGCELIELSAEIAKCYEKTIEFFRKICAFNLFESVDEDEADMTKFGKDIIPAIEIEDVEGGFTYLAKKTIKYDAQSESKIRKEIANLSKCSNYENQSEFIVIYYGHSHDIPYEVNIYLEWMDKFSIDKYLPIPIKVLSHVSRSILEGLKVMFDNKIMHRDLKPVNILVNSKGFVKLGDFGISKKLDKSSQQCNTGVGTPIYMAPERLMEGAENDRNVKYGKKSEIWNYGICLWEMCKGDYPYHERGCEFIKEAIKSGIGRYAQEDIQYTPLRDLIVGCPYELGTEQISAEKSGKLVNFPGTRDSSMDRLLVLQAAKLQKYNPLVKRRQVLLQSRRG</sequence>